<dbReference type="EMBL" id="DUZY01000001">
    <property type="protein sequence ID" value="DAD20474.1"/>
    <property type="molecule type" value="Genomic_DNA"/>
</dbReference>
<feature type="compositionally biased region" description="Polar residues" evidence="1">
    <location>
        <begin position="93"/>
        <end position="103"/>
    </location>
</feature>
<feature type="transmembrane region" description="Helical" evidence="2">
    <location>
        <begin position="409"/>
        <end position="442"/>
    </location>
</feature>
<evidence type="ECO:0000256" key="1">
    <source>
        <dbReference type="SAM" id="MobiDB-lite"/>
    </source>
</evidence>
<name>A0A822XG57_NELNU</name>
<keyword evidence="2" id="KW-0472">Membrane</keyword>
<keyword evidence="4" id="KW-1185">Reference proteome</keyword>
<feature type="transmembrane region" description="Helical" evidence="2">
    <location>
        <begin position="155"/>
        <end position="171"/>
    </location>
</feature>
<feature type="transmembrane region" description="Helical" evidence="2">
    <location>
        <begin position="177"/>
        <end position="200"/>
    </location>
</feature>
<keyword evidence="2" id="KW-0812">Transmembrane</keyword>
<feature type="region of interest" description="Disordered" evidence="1">
    <location>
        <begin position="349"/>
        <end position="369"/>
    </location>
</feature>
<feature type="region of interest" description="Disordered" evidence="1">
    <location>
        <begin position="319"/>
        <end position="338"/>
    </location>
</feature>
<keyword evidence="2" id="KW-1133">Transmembrane helix</keyword>
<reference evidence="3 4" key="1">
    <citation type="journal article" date="2020" name="Mol. Biol. Evol.">
        <title>Distinct Expression and Methylation Patterns for Genes with Different Fates following a Single Whole-Genome Duplication in Flowering Plants.</title>
        <authorList>
            <person name="Shi T."/>
            <person name="Rahmani R.S."/>
            <person name="Gugger P.F."/>
            <person name="Wang M."/>
            <person name="Li H."/>
            <person name="Zhang Y."/>
            <person name="Li Z."/>
            <person name="Wang Q."/>
            <person name="Van de Peer Y."/>
            <person name="Marchal K."/>
            <person name="Chen J."/>
        </authorList>
    </citation>
    <scope>NUCLEOTIDE SEQUENCE [LARGE SCALE GENOMIC DNA]</scope>
    <source>
        <tissue evidence="3">Leaf</tissue>
    </source>
</reference>
<feature type="compositionally biased region" description="Basic and acidic residues" evidence="1">
    <location>
        <begin position="352"/>
        <end position="362"/>
    </location>
</feature>
<dbReference type="AlphaFoldDB" id="A0A822XG57"/>
<evidence type="ECO:0000313" key="4">
    <source>
        <dbReference type="Proteomes" id="UP000607653"/>
    </source>
</evidence>
<evidence type="ECO:0000256" key="2">
    <source>
        <dbReference type="SAM" id="Phobius"/>
    </source>
</evidence>
<dbReference type="Proteomes" id="UP000607653">
    <property type="component" value="Unassembled WGS sequence"/>
</dbReference>
<protein>
    <recommendedName>
        <fullName evidence="5">Transmembrane protein</fullName>
    </recommendedName>
</protein>
<dbReference type="PANTHER" id="PTHR36381">
    <property type="entry name" value="ETHYLENE-REGULATED TRANSCRIPT 2 (ERT2)"/>
    <property type="match status" value="1"/>
</dbReference>
<accession>A0A822XG57</accession>
<gene>
    <name evidence="3" type="ORF">HUJ06_021937</name>
</gene>
<evidence type="ECO:0000313" key="3">
    <source>
        <dbReference type="EMBL" id="DAD20474.1"/>
    </source>
</evidence>
<dbReference type="PANTHER" id="PTHR36381:SF1">
    <property type="entry name" value="ETHYLENE-REGULATED TRANSCRIPT 2 (ERT2)"/>
    <property type="match status" value="1"/>
</dbReference>
<organism evidence="3 4">
    <name type="scientific">Nelumbo nucifera</name>
    <name type="common">Sacred lotus</name>
    <dbReference type="NCBI Taxonomy" id="4432"/>
    <lineage>
        <taxon>Eukaryota</taxon>
        <taxon>Viridiplantae</taxon>
        <taxon>Streptophyta</taxon>
        <taxon>Embryophyta</taxon>
        <taxon>Tracheophyta</taxon>
        <taxon>Spermatophyta</taxon>
        <taxon>Magnoliopsida</taxon>
        <taxon>Proteales</taxon>
        <taxon>Nelumbonaceae</taxon>
        <taxon>Nelumbo</taxon>
    </lineage>
</organism>
<comment type="caution">
    <text evidence="3">The sequence shown here is derived from an EMBL/GenBank/DDBJ whole genome shotgun (WGS) entry which is preliminary data.</text>
</comment>
<evidence type="ECO:0008006" key="5">
    <source>
        <dbReference type="Google" id="ProtNLM"/>
    </source>
</evidence>
<sequence length="447" mass="50551">MPLPWKKAKVGRISRFLANVRSMKHEESLVVETGFPTSIADVVVKNRDRFKKHSKKKHSDISDRSLSLNDQASLNYSNSNYCFPSSQVVVPSVETRNPSQPSSKPLLLDPETTNDTRPSISKRSSPVLVVKKVEDVSVRNKIEDVVESPVRNEKAFVAIVNLFLMLVLALGTNNLVLGVMVSVFALLFFESASEYLFIFFKPSSDAHQRLESLGDISLGPEQEDIGIVFQEEEDDGAESEEFGLIESSLDRIEEIRNVEPGFHLLGGVRKMGVSDSVRMGRIPWKDEDNIEVRDLRNQRTNGAKIKAKKLKKFLTKRFRSSKSKKNDKKEMDSSDLVCNPMGYEKLLGMDEQEQKREDKQEEKEYEEEIEKEEAENVEVRCCEDVSNVKLDSIVVGENSGRKSQGQRCLGYLVLFAIVLFGLVGGRFPAIILTLMWCLLLNLNQLKL</sequence>
<proteinExistence type="predicted"/>
<feature type="compositionally biased region" description="Polar residues" evidence="1">
    <location>
        <begin position="111"/>
        <end position="123"/>
    </location>
</feature>
<feature type="region of interest" description="Disordered" evidence="1">
    <location>
        <begin position="93"/>
        <end position="123"/>
    </location>
</feature>